<dbReference type="SUPFAM" id="SSF51735">
    <property type="entry name" value="NAD(P)-binding Rossmann-fold domains"/>
    <property type="match status" value="1"/>
</dbReference>
<dbReference type="EMBL" id="KZ613940">
    <property type="protein sequence ID" value="PMD45537.1"/>
    <property type="molecule type" value="Genomic_DNA"/>
</dbReference>
<dbReference type="Gene3D" id="3.40.50.720">
    <property type="entry name" value="NAD(P)-binding Rossmann-like Domain"/>
    <property type="match status" value="1"/>
</dbReference>
<evidence type="ECO:0000313" key="2">
    <source>
        <dbReference type="EMBL" id="PMD45537.1"/>
    </source>
</evidence>
<keyword evidence="3" id="KW-1185">Reference proteome</keyword>
<protein>
    <submittedName>
        <fullName evidence="2">NAD dependent epimerase/dehydratase family protein</fullName>
    </submittedName>
</protein>
<dbReference type="InterPro" id="IPR001509">
    <property type="entry name" value="Epimerase_deHydtase"/>
</dbReference>
<dbReference type="PANTHER" id="PTHR48079:SF6">
    <property type="entry name" value="NAD(P)-BINDING DOMAIN-CONTAINING PROTEIN-RELATED"/>
    <property type="match status" value="1"/>
</dbReference>
<dbReference type="InterPro" id="IPR036291">
    <property type="entry name" value="NAD(P)-bd_dom_sf"/>
</dbReference>
<reference evidence="2 3" key="1">
    <citation type="submission" date="2016-04" db="EMBL/GenBank/DDBJ databases">
        <title>A degradative enzymes factory behind the ericoid mycorrhizal symbiosis.</title>
        <authorList>
            <consortium name="DOE Joint Genome Institute"/>
            <person name="Martino E."/>
            <person name="Morin E."/>
            <person name="Grelet G."/>
            <person name="Kuo A."/>
            <person name="Kohler A."/>
            <person name="Daghino S."/>
            <person name="Barry K."/>
            <person name="Choi C."/>
            <person name="Cichocki N."/>
            <person name="Clum A."/>
            <person name="Copeland A."/>
            <person name="Hainaut M."/>
            <person name="Haridas S."/>
            <person name="Labutti K."/>
            <person name="Lindquist E."/>
            <person name="Lipzen A."/>
            <person name="Khouja H.-R."/>
            <person name="Murat C."/>
            <person name="Ohm R."/>
            <person name="Olson A."/>
            <person name="Spatafora J."/>
            <person name="Veneault-Fourrey C."/>
            <person name="Henrissat B."/>
            <person name="Grigoriev I."/>
            <person name="Martin F."/>
            <person name="Perotto S."/>
        </authorList>
    </citation>
    <scope>NUCLEOTIDE SEQUENCE [LARGE SCALE GENOMIC DNA]</scope>
    <source>
        <strain evidence="2 3">F</strain>
    </source>
</reference>
<dbReference type="Proteomes" id="UP000235786">
    <property type="component" value="Unassembled WGS sequence"/>
</dbReference>
<dbReference type="Pfam" id="PF01370">
    <property type="entry name" value="Epimerase"/>
    <property type="match status" value="1"/>
</dbReference>
<sequence>MTDSKILLTGATGYIGGAILDALLSSEGGIFDKSNISCLVRGEKSANSLAGKGVNIILFNSLDETDVLARAASQHDIVIHAASGFHTLSARALILGLAQRKRQTGREVHYIHTSGTSNVADQPLTKRYAENGYPFSDKDDIFSYEKMRDEITPYAQRTSDIVVTEVGQEYDVNTYILMSPSIFGTSTNPLHEFAQTSGLIRASLKLGQTPVVGDGSATWDHVHIIDVARLYKLIVTKILNGVAIPKGKKGIYFVQSGHHSWLELSQRVAEAGFALGALKMTELRSLSLEESTEYLGRGSRLLAEIGWASNSRTQGFLAREIGWEPLKTRADFEAHFVENWEAILATIRQQ</sequence>
<dbReference type="STRING" id="1149755.A0A2J6S463"/>
<accession>A0A2J6S463</accession>
<evidence type="ECO:0000259" key="1">
    <source>
        <dbReference type="Pfam" id="PF01370"/>
    </source>
</evidence>
<gene>
    <name evidence="2" type="ORF">L207DRAFT_578447</name>
</gene>
<feature type="domain" description="NAD-dependent epimerase/dehydratase" evidence="1">
    <location>
        <begin position="6"/>
        <end position="239"/>
    </location>
</feature>
<dbReference type="GO" id="GO:0005737">
    <property type="term" value="C:cytoplasm"/>
    <property type="evidence" value="ECO:0007669"/>
    <property type="project" value="TreeGrafter"/>
</dbReference>
<proteinExistence type="predicted"/>
<dbReference type="AlphaFoldDB" id="A0A2J6S463"/>
<dbReference type="OrthoDB" id="10262413at2759"/>
<dbReference type="PANTHER" id="PTHR48079">
    <property type="entry name" value="PROTEIN YEEZ"/>
    <property type="match status" value="1"/>
</dbReference>
<dbReference type="InterPro" id="IPR051783">
    <property type="entry name" value="NAD(P)-dependent_oxidoreduct"/>
</dbReference>
<dbReference type="GO" id="GO:0004029">
    <property type="term" value="F:aldehyde dehydrogenase (NAD+) activity"/>
    <property type="evidence" value="ECO:0007669"/>
    <property type="project" value="TreeGrafter"/>
</dbReference>
<organism evidence="2 3">
    <name type="scientific">Hyaloscypha variabilis (strain UAMH 11265 / GT02V1 / F)</name>
    <name type="common">Meliniomyces variabilis</name>
    <dbReference type="NCBI Taxonomy" id="1149755"/>
    <lineage>
        <taxon>Eukaryota</taxon>
        <taxon>Fungi</taxon>
        <taxon>Dikarya</taxon>
        <taxon>Ascomycota</taxon>
        <taxon>Pezizomycotina</taxon>
        <taxon>Leotiomycetes</taxon>
        <taxon>Helotiales</taxon>
        <taxon>Hyaloscyphaceae</taxon>
        <taxon>Hyaloscypha</taxon>
        <taxon>Hyaloscypha variabilis</taxon>
    </lineage>
</organism>
<evidence type="ECO:0000313" key="3">
    <source>
        <dbReference type="Proteomes" id="UP000235786"/>
    </source>
</evidence>
<name>A0A2J6S463_HYAVF</name>